<gene>
    <name evidence="2" type="ORF">ENE74_08395</name>
</gene>
<feature type="domain" description="HPr kinase/phosphorylase C-terminal" evidence="1">
    <location>
        <begin position="3"/>
        <end position="78"/>
    </location>
</feature>
<dbReference type="Gene3D" id="3.40.50.300">
    <property type="entry name" value="P-loop containing nucleotide triphosphate hydrolases"/>
    <property type="match status" value="1"/>
</dbReference>
<dbReference type="RefSeq" id="WP_127690393.1">
    <property type="nucleotide sequence ID" value="NZ_RZUL01000002.1"/>
</dbReference>
<dbReference type="SUPFAM" id="SSF53795">
    <property type="entry name" value="PEP carboxykinase-like"/>
    <property type="match status" value="1"/>
</dbReference>
<accession>A0A437J9N7</accession>
<sequence>MVETIHATCIVIDDRGILLTGPSGSGKSDLALRLIHDGAMLLSDDYTQVRRDGDQLIARAPETIEGRMEVRGIGIVEMPHCPAAPVALILDLATPPDRMPGTLATRAIAGIAVPVLPFAPFEASAPRKVRLALAAFGLATGTHDAEPAP</sequence>
<dbReference type="Proteomes" id="UP000282977">
    <property type="component" value="Unassembled WGS sequence"/>
</dbReference>
<dbReference type="OrthoDB" id="8326226at2"/>
<evidence type="ECO:0000259" key="1">
    <source>
        <dbReference type="Pfam" id="PF07475"/>
    </source>
</evidence>
<reference evidence="2 3" key="1">
    <citation type="submission" date="2019-01" db="EMBL/GenBank/DDBJ databases">
        <authorList>
            <person name="Chen W.-M."/>
        </authorList>
    </citation>
    <scope>NUCLEOTIDE SEQUENCE [LARGE SCALE GENOMIC DNA]</scope>
    <source>
        <strain evidence="2 3">TLA-22</strain>
    </source>
</reference>
<dbReference type="InterPro" id="IPR011104">
    <property type="entry name" value="Hpr_kin/Pase_C"/>
</dbReference>
<dbReference type="CDD" id="cd01918">
    <property type="entry name" value="HprK_C"/>
    <property type="match status" value="1"/>
</dbReference>
<dbReference type="GO" id="GO:0006109">
    <property type="term" value="P:regulation of carbohydrate metabolic process"/>
    <property type="evidence" value="ECO:0007669"/>
    <property type="project" value="InterPro"/>
</dbReference>
<dbReference type="GO" id="GO:0000155">
    <property type="term" value="F:phosphorelay sensor kinase activity"/>
    <property type="evidence" value="ECO:0007669"/>
    <property type="project" value="InterPro"/>
</dbReference>
<dbReference type="InterPro" id="IPR027417">
    <property type="entry name" value="P-loop_NTPase"/>
</dbReference>
<dbReference type="AlphaFoldDB" id="A0A437J9N7"/>
<evidence type="ECO:0000313" key="3">
    <source>
        <dbReference type="Proteomes" id="UP000282977"/>
    </source>
</evidence>
<dbReference type="PANTHER" id="PTHR30305">
    <property type="entry name" value="PROTEIN YJDM-RELATED"/>
    <property type="match status" value="1"/>
</dbReference>
<dbReference type="EMBL" id="RZUL01000002">
    <property type="protein sequence ID" value="RVT42217.1"/>
    <property type="molecule type" value="Genomic_DNA"/>
</dbReference>
<evidence type="ECO:0000313" key="2">
    <source>
        <dbReference type="EMBL" id="RVT42217.1"/>
    </source>
</evidence>
<proteinExistence type="predicted"/>
<protein>
    <submittedName>
        <fullName evidence="2">Aldolase</fullName>
    </submittedName>
</protein>
<dbReference type="PANTHER" id="PTHR30305:SF1">
    <property type="entry name" value="HPR KINASE_PHOSPHORYLASE"/>
    <property type="match status" value="1"/>
</dbReference>
<dbReference type="GO" id="GO:0005524">
    <property type="term" value="F:ATP binding"/>
    <property type="evidence" value="ECO:0007669"/>
    <property type="project" value="InterPro"/>
</dbReference>
<keyword evidence="3" id="KW-1185">Reference proteome</keyword>
<comment type="caution">
    <text evidence="2">The sequence shown here is derived from an EMBL/GenBank/DDBJ whole genome shotgun (WGS) entry which is preliminary data.</text>
</comment>
<organism evidence="2 3">
    <name type="scientific">Sphingobium algorifonticola</name>
    <dbReference type="NCBI Taxonomy" id="2008318"/>
    <lineage>
        <taxon>Bacteria</taxon>
        <taxon>Pseudomonadati</taxon>
        <taxon>Pseudomonadota</taxon>
        <taxon>Alphaproteobacteria</taxon>
        <taxon>Sphingomonadales</taxon>
        <taxon>Sphingomonadaceae</taxon>
        <taxon>Sphingobium</taxon>
    </lineage>
</organism>
<name>A0A437J9N7_9SPHN</name>
<dbReference type="Pfam" id="PF07475">
    <property type="entry name" value="Hpr_kinase_C"/>
    <property type="match status" value="1"/>
</dbReference>